<dbReference type="Proteomes" id="UP001343600">
    <property type="component" value="Unassembled WGS sequence"/>
</dbReference>
<evidence type="ECO:0000313" key="9">
    <source>
        <dbReference type="Proteomes" id="UP001343600"/>
    </source>
</evidence>
<reference evidence="8 9" key="1">
    <citation type="submission" date="2024-01" db="EMBL/GenBank/DDBJ databases">
        <title>Characterization of Pseudomonas viridiflava in Georgia, USA.</title>
        <authorList>
            <person name="Zhao M."/>
            <person name="Dutta B."/>
        </authorList>
    </citation>
    <scope>NUCLEOTIDE SEQUENCE [LARGE SCALE GENOMIC DNA]</scope>
    <source>
        <strain evidence="8 9">21GA0539</strain>
    </source>
</reference>
<keyword evidence="5 6" id="KW-0238">DNA-binding</keyword>
<keyword evidence="3 6" id="KW-0808">Transferase</keyword>
<feature type="active site" evidence="6">
    <location>
        <position position="156"/>
    </location>
</feature>
<feature type="binding site" evidence="6">
    <location>
        <begin position="20"/>
        <end position="22"/>
    </location>
    <ligand>
        <name>NAD(+)</name>
        <dbReference type="ChEBI" id="CHEBI:57540"/>
    </ligand>
</feature>
<feature type="domain" description="DarT" evidence="7">
    <location>
        <begin position="16"/>
        <end position="202"/>
    </location>
</feature>
<comment type="catalytic activity">
    <reaction evidence="6">
        <text>a thymidine in DNA + NAD(+) = an N-(ADP-alpha-D-ribosyl)-thymidine in DNA + nicotinamide + H(+)</text>
        <dbReference type="Rhea" id="RHEA:71651"/>
        <dbReference type="Rhea" id="RHEA-COMP:13556"/>
        <dbReference type="Rhea" id="RHEA-COMP:18051"/>
        <dbReference type="ChEBI" id="CHEBI:15378"/>
        <dbReference type="ChEBI" id="CHEBI:17154"/>
        <dbReference type="ChEBI" id="CHEBI:57540"/>
        <dbReference type="ChEBI" id="CHEBI:137386"/>
        <dbReference type="ChEBI" id="CHEBI:191199"/>
    </reaction>
</comment>
<protein>
    <submittedName>
        <fullName evidence="8">DarT ssDNA thymidine ADP-ribosyltransferase family protein</fullName>
    </submittedName>
</protein>
<evidence type="ECO:0000259" key="7">
    <source>
        <dbReference type="PROSITE" id="PS52018"/>
    </source>
</evidence>
<evidence type="ECO:0000256" key="4">
    <source>
        <dbReference type="ARBA" id="ARBA00022695"/>
    </source>
</evidence>
<dbReference type="EMBL" id="JAZEIP010000002">
    <property type="protein sequence ID" value="MEE4038850.1"/>
    <property type="molecule type" value="Genomic_DNA"/>
</dbReference>
<comment type="caution">
    <text evidence="8">The sequence shown here is derived from an EMBL/GenBank/DDBJ whole genome shotgun (WGS) entry which is preliminary data.</text>
</comment>
<evidence type="ECO:0000256" key="5">
    <source>
        <dbReference type="ARBA" id="ARBA00023125"/>
    </source>
</evidence>
<evidence type="ECO:0000256" key="3">
    <source>
        <dbReference type="ARBA" id="ARBA00022679"/>
    </source>
</evidence>
<dbReference type="Pfam" id="PF14487">
    <property type="entry name" value="DarT"/>
    <property type="match status" value="1"/>
</dbReference>
<evidence type="ECO:0000313" key="8">
    <source>
        <dbReference type="EMBL" id="MEE4038850.1"/>
    </source>
</evidence>
<keyword evidence="1 6" id="KW-1277">Toxin-antitoxin system</keyword>
<dbReference type="PROSITE" id="PS52018">
    <property type="entry name" value="DART"/>
    <property type="match status" value="1"/>
</dbReference>
<keyword evidence="9" id="KW-1185">Reference proteome</keyword>
<feature type="active site" description="Proton acceptor" evidence="6">
    <location>
        <position position="55"/>
    </location>
</feature>
<evidence type="ECO:0000256" key="6">
    <source>
        <dbReference type="PROSITE-ProRule" id="PRU01362"/>
    </source>
</evidence>
<keyword evidence="4 6" id="KW-0548">Nucleotidyltransferase</keyword>
<evidence type="ECO:0000256" key="2">
    <source>
        <dbReference type="ARBA" id="ARBA00022676"/>
    </source>
</evidence>
<dbReference type="InterPro" id="IPR029494">
    <property type="entry name" value="DarT"/>
</dbReference>
<name>A0ABU7N1Q1_PSEVI</name>
<gene>
    <name evidence="8" type="ORF">V2I87_01975</name>
</gene>
<organism evidence="8 9">
    <name type="scientific">Pseudomonas viridiflava</name>
    <name type="common">Phytomonas viridiflava</name>
    <dbReference type="NCBI Taxonomy" id="33069"/>
    <lineage>
        <taxon>Bacteria</taxon>
        <taxon>Pseudomonadati</taxon>
        <taxon>Pseudomonadota</taxon>
        <taxon>Gammaproteobacteria</taxon>
        <taxon>Pseudomonadales</taxon>
        <taxon>Pseudomonadaceae</taxon>
        <taxon>Pseudomonas</taxon>
    </lineage>
</organism>
<comment type="similarity">
    <text evidence="6">Belongs to the DarT ADP-ribosyltransferase family.</text>
</comment>
<keyword evidence="2 6" id="KW-0328">Glycosyltransferase</keyword>
<dbReference type="RefSeq" id="WP_330512507.1">
    <property type="nucleotide sequence ID" value="NZ_JAZEIH010000002.1"/>
</dbReference>
<comment type="caution">
    <text evidence="6">Lacks conserved residue(s) required for the propagation of feature annotation.</text>
</comment>
<proteinExistence type="inferred from homology"/>
<evidence type="ECO:0000256" key="1">
    <source>
        <dbReference type="ARBA" id="ARBA00022649"/>
    </source>
</evidence>
<accession>A0ABU7N1Q1</accession>
<sequence>MPRPEIQAFSQAREISFLVHFTRLENLSSILQQGLRPVSEHRALCNKPVINDEHRLDGHLDGTSLSIAFPNYLMFYKYRQQLGTEWVVLGIDPSVLWTKECGFCQRNAATAEMAQQSVANLQTLTAFQGMFDEIDGLSTRAEQRLKSFDPTDPQAEVLIFDNIEPHLITGVAFQSQGARNNHAAACGDRKLLTYGSNSGFFASRSYVR</sequence>
<feature type="binding site" evidence="6">
    <location>
        <position position="55"/>
    </location>
    <ligand>
        <name>NAD(+)</name>
        <dbReference type="ChEBI" id="CHEBI:57540"/>
    </ligand>
</feature>